<dbReference type="GO" id="GO:0006534">
    <property type="term" value="P:cysteine metabolic process"/>
    <property type="evidence" value="ECO:0007669"/>
    <property type="project" value="UniProtKB-ARBA"/>
</dbReference>
<dbReference type="GO" id="GO:0008198">
    <property type="term" value="F:ferrous iron binding"/>
    <property type="evidence" value="ECO:0007669"/>
    <property type="project" value="UniProtKB-ARBA"/>
</dbReference>
<evidence type="ECO:0000256" key="1">
    <source>
        <dbReference type="ARBA" id="ARBA00000629"/>
    </source>
</evidence>
<evidence type="ECO:0000256" key="4">
    <source>
        <dbReference type="ARBA" id="ARBA00013133"/>
    </source>
</evidence>
<evidence type="ECO:0000256" key="5">
    <source>
        <dbReference type="ARBA" id="ARBA00022723"/>
    </source>
</evidence>
<sequence>MEEVNKITTLEDLLAEISRIFDSDKVNVEHLHKTLAAYKSNPQQWKKYAKYDKYRYTRNLVDEGNGRYNVMILCWGGGQGSPIHDHANAHCFMKILQGSLQEVRFQWPVDNQPLRELSRTILPLDDVCYINDSLGLHRVENVSYGEPAASLHIYSPPFEECSVFNQQTGISSKAKVTFWSKYGNKPNRAIQDSRPPEDN</sequence>
<dbReference type="EC" id="1.13.11.20" evidence="4 12"/>
<evidence type="ECO:0000256" key="7">
    <source>
        <dbReference type="ARBA" id="ARBA00022964"/>
    </source>
</evidence>
<feature type="binding site" evidence="11">
    <location>
        <position position="137"/>
    </location>
    <ligand>
        <name>Fe cation</name>
        <dbReference type="ChEBI" id="CHEBI:24875"/>
        <note>catalytic</note>
    </ligand>
</feature>
<dbReference type="CDD" id="cd10548">
    <property type="entry name" value="cupin_CDO"/>
    <property type="match status" value="1"/>
</dbReference>
<evidence type="ECO:0000256" key="10">
    <source>
        <dbReference type="PIRSR" id="PIRSR610300-50"/>
    </source>
</evidence>
<gene>
    <name evidence="13" type="ORF">AAG570_000707</name>
</gene>
<keyword evidence="5 11" id="KW-0479">Metal-binding</keyword>
<accession>A0ABD0YXW4</accession>
<dbReference type="PANTHER" id="PTHR12918:SF1">
    <property type="entry name" value="CYSTEINE DIOXYGENASE TYPE 1"/>
    <property type="match status" value="1"/>
</dbReference>
<dbReference type="EMBL" id="JBFDAA010000001">
    <property type="protein sequence ID" value="KAL1140777.1"/>
    <property type="molecule type" value="Genomic_DNA"/>
</dbReference>
<dbReference type="GO" id="GO:0017172">
    <property type="term" value="F:cysteine dioxygenase activity"/>
    <property type="evidence" value="ECO:0007669"/>
    <property type="project" value="UniProtKB-UniRule"/>
</dbReference>
<evidence type="ECO:0000256" key="2">
    <source>
        <dbReference type="ARBA" id="ARBA00004759"/>
    </source>
</evidence>
<dbReference type="Proteomes" id="UP001558652">
    <property type="component" value="Unassembled WGS sequence"/>
</dbReference>
<feature type="cross-link" description="3'-(S-cysteinyl)-tyrosine (Cys-Tyr)" evidence="10">
    <location>
        <begin position="91"/>
        <end position="154"/>
    </location>
</feature>
<keyword evidence="9 11" id="KW-0408">Iron</keyword>
<evidence type="ECO:0000256" key="6">
    <source>
        <dbReference type="ARBA" id="ARBA00022784"/>
    </source>
</evidence>
<dbReference type="InterPro" id="IPR010300">
    <property type="entry name" value="CDO_1"/>
</dbReference>
<dbReference type="GO" id="GO:0042412">
    <property type="term" value="P:taurine biosynthetic process"/>
    <property type="evidence" value="ECO:0007669"/>
    <property type="project" value="UniProtKB-UniRule"/>
</dbReference>
<dbReference type="AlphaFoldDB" id="A0ABD0YXW4"/>
<comment type="similarity">
    <text evidence="3 12">Belongs to the cysteine dioxygenase family.</text>
</comment>
<dbReference type="InterPro" id="IPR011051">
    <property type="entry name" value="RmlC_Cupin_sf"/>
</dbReference>
<evidence type="ECO:0000256" key="9">
    <source>
        <dbReference type="ARBA" id="ARBA00023004"/>
    </source>
</evidence>
<keyword evidence="8 12" id="KW-0560">Oxidoreductase</keyword>
<organism evidence="13 14">
    <name type="scientific">Ranatra chinensis</name>
    <dbReference type="NCBI Taxonomy" id="642074"/>
    <lineage>
        <taxon>Eukaryota</taxon>
        <taxon>Metazoa</taxon>
        <taxon>Ecdysozoa</taxon>
        <taxon>Arthropoda</taxon>
        <taxon>Hexapoda</taxon>
        <taxon>Insecta</taxon>
        <taxon>Pterygota</taxon>
        <taxon>Neoptera</taxon>
        <taxon>Paraneoptera</taxon>
        <taxon>Hemiptera</taxon>
        <taxon>Heteroptera</taxon>
        <taxon>Panheteroptera</taxon>
        <taxon>Nepomorpha</taxon>
        <taxon>Nepidae</taxon>
        <taxon>Ranatrinae</taxon>
        <taxon>Ranatra</taxon>
    </lineage>
</organism>
<comment type="catalytic activity">
    <reaction evidence="1 12">
        <text>L-cysteine + O2 = 3-sulfino-L-alanine + H(+)</text>
        <dbReference type="Rhea" id="RHEA:20441"/>
        <dbReference type="ChEBI" id="CHEBI:15378"/>
        <dbReference type="ChEBI" id="CHEBI:15379"/>
        <dbReference type="ChEBI" id="CHEBI:35235"/>
        <dbReference type="ChEBI" id="CHEBI:61085"/>
        <dbReference type="EC" id="1.13.11.20"/>
    </reaction>
</comment>
<name>A0ABD0YXW4_9HEMI</name>
<evidence type="ECO:0000313" key="13">
    <source>
        <dbReference type="EMBL" id="KAL1140777.1"/>
    </source>
</evidence>
<evidence type="ECO:0000256" key="8">
    <source>
        <dbReference type="ARBA" id="ARBA00023002"/>
    </source>
</evidence>
<feature type="binding site" evidence="11">
    <location>
        <position position="86"/>
    </location>
    <ligand>
        <name>Fe cation</name>
        <dbReference type="ChEBI" id="CHEBI:24875"/>
        <note>catalytic</note>
    </ligand>
</feature>
<dbReference type="SUPFAM" id="SSF51182">
    <property type="entry name" value="RmlC-like cupins"/>
    <property type="match status" value="1"/>
</dbReference>
<dbReference type="InterPro" id="IPR014710">
    <property type="entry name" value="RmlC-like_jellyroll"/>
</dbReference>
<evidence type="ECO:0000256" key="12">
    <source>
        <dbReference type="RuleBase" id="RU366010"/>
    </source>
</evidence>
<keyword evidence="14" id="KW-1185">Reference proteome</keyword>
<dbReference type="PANTHER" id="PTHR12918">
    <property type="entry name" value="CYSTEINE DIOXYGENASE"/>
    <property type="match status" value="1"/>
</dbReference>
<keyword evidence="6 10" id="KW-0883">Thioether bond</keyword>
<evidence type="ECO:0000256" key="11">
    <source>
        <dbReference type="PIRSR" id="PIRSR610300-51"/>
    </source>
</evidence>
<comment type="pathway">
    <text evidence="2 12">Organosulfur biosynthesis; taurine biosynthesis; hypotaurine from L-cysteine: step 1/2.</text>
</comment>
<dbReference type="FunFam" id="2.60.120.10:FF:000045">
    <property type="entry name" value="Cysteine dioxygenase 1"/>
    <property type="match status" value="1"/>
</dbReference>
<reference evidence="13 14" key="1">
    <citation type="submission" date="2024-07" db="EMBL/GenBank/DDBJ databases">
        <title>Chromosome-level genome assembly of the water stick insect Ranatra chinensis (Heteroptera: Nepidae).</title>
        <authorList>
            <person name="Liu X."/>
        </authorList>
    </citation>
    <scope>NUCLEOTIDE SEQUENCE [LARGE SCALE GENOMIC DNA]</scope>
    <source>
        <strain evidence="13">Cailab_2021Rc</strain>
        <tissue evidence="13">Muscle</tissue>
    </source>
</reference>
<comment type="cofactor">
    <cofactor evidence="12">
        <name>Fe cation</name>
        <dbReference type="ChEBI" id="CHEBI:24875"/>
    </cofactor>
    <text evidence="12">Binds 1 Fe cation per subunit.</text>
</comment>
<protein>
    <recommendedName>
        <fullName evidence="4 12">Cysteine dioxygenase</fullName>
        <ecNumber evidence="4 12">1.13.11.20</ecNumber>
    </recommendedName>
</protein>
<feature type="binding site" evidence="11">
    <location>
        <position position="84"/>
    </location>
    <ligand>
        <name>Fe cation</name>
        <dbReference type="ChEBI" id="CHEBI:24875"/>
        <note>catalytic</note>
    </ligand>
</feature>
<proteinExistence type="inferred from homology"/>
<keyword evidence="7 12" id="KW-0223">Dioxygenase</keyword>
<dbReference type="Gene3D" id="2.60.120.10">
    <property type="entry name" value="Jelly Rolls"/>
    <property type="match status" value="1"/>
</dbReference>
<dbReference type="Pfam" id="PF05995">
    <property type="entry name" value="CDO_I"/>
    <property type="match status" value="1"/>
</dbReference>
<evidence type="ECO:0000256" key="3">
    <source>
        <dbReference type="ARBA" id="ARBA00006622"/>
    </source>
</evidence>
<evidence type="ECO:0000313" key="14">
    <source>
        <dbReference type="Proteomes" id="UP001558652"/>
    </source>
</evidence>
<comment type="caution">
    <text evidence="13">The sequence shown here is derived from an EMBL/GenBank/DDBJ whole genome shotgun (WGS) entry which is preliminary data.</text>
</comment>